<dbReference type="InterPro" id="IPR011852">
    <property type="entry name" value="TRAP_TAXI"/>
</dbReference>
<protein>
    <recommendedName>
        <fullName evidence="3">TAXI family TRAP transporter solute-binding subunit</fullName>
    </recommendedName>
</protein>
<sequence>MRQNFHRAVGHFSLCFYFLIVLMGCSKSAPKESGQWNWPEQMHIAAPGRSGLAKYVSWASVLEADTGMAVRVIPETNHGISMGLVKSGKMLLSSGSKSILSHIIEGLEDQATDENGGFQPRIVWIHDLANSGFFVRSDSEIQTIYDITVGTKFSVWNMRESTLNPYRSLLAWIQVDESSIEWINAGSFESAMRAVSEGRADVAFGFPASPLMNELAAAPHGLRLLDLNSDQDPAGAKRWQSISPLYSFGLIESGIDEARQHWGSVGYIFNITSENTDEELIYHLAQWLDEHFEDYEDNYGTNRYMSLHHLMEALKTTFVPVHPGLIRYLEDLGLWTDAHRIRQEENLRLLKRYEIAYSEAKLLAKDKNIEVNPLNDEWLSFWQSYKVVQKIPKLGQHPSLTERADPVYPE</sequence>
<evidence type="ECO:0000313" key="2">
    <source>
        <dbReference type="Proteomes" id="UP000324209"/>
    </source>
</evidence>
<evidence type="ECO:0000313" key="1">
    <source>
        <dbReference type="EMBL" id="QEN08965.1"/>
    </source>
</evidence>
<dbReference type="Proteomes" id="UP000324209">
    <property type="component" value="Chromosome"/>
</dbReference>
<evidence type="ECO:0008006" key="3">
    <source>
        <dbReference type="Google" id="ProtNLM"/>
    </source>
</evidence>
<name>A0A5C1QLC4_9SPIO</name>
<proteinExistence type="predicted"/>
<keyword evidence="2" id="KW-1185">Reference proteome</keyword>
<dbReference type="EMBL" id="CP036150">
    <property type="protein sequence ID" value="QEN08965.1"/>
    <property type="molecule type" value="Genomic_DNA"/>
</dbReference>
<dbReference type="OrthoDB" id="9776669at2"/>
<dbReference type="Gene3D" id="3.40.190.10">
    <property type="entry name" value="Periplasmic binding protein-like II"/>
    <property type="match status" value="2"/>
</dbReference>
<dbReference type="AlphaFoldDB" id="A0A5C1QLC4"/>
<organism evidence="1 2">
    <name type="scientific">Oceanispirochaeta crateris</name>
    <dbReference type="NCBI Taxonomy" id="2518645"/>
    <lineage>
        <taxon>Bacteria</taxon>
        <taxon>Pseudomonadati</taxon>
        <taxon>Spirochaetota</taxon>
        <taxon>Spirochaetia</taxon>
        <taxon>Spirochaetales</taxon>
        <taxon>Spirochaetaceae</taxon>
        <taxon>Oceanispirochaeta</taxon>
    </lineage>
</organism>
<dbReference type="PROSITE" id="PS51257">
    <property type="entry name" value="PROKAR_LIPOPROTEIN"/>
    <property type="match status" value="1"/>
</dbReference>
<dbReference type="SUPFAM" id="SSF53850">
    <property type="entry name" value="Periplasmic binding protein-like II"/>
    <property type="match status" value="1"/>
</dbReference>
<reference evidence="1 2" key="1">
    <citation type="submission" date="2019-02" db="EMBL/GenBank/DDBJ databases">
        <title>Complete Genome Sequence and Methylome Analysis of free living Spirochaetas.</title>
        <authorList>
            <person name="Fomenkov A."/>
            <person name="Dubinina G."/>
            <person name="Leshcheva N."/>
            <person name="Mikheeva N."/>
            <person name="Grabovich M."/>
            <person name="Vincze T."/>
            <person name="Roberts R.J."/>
        </authorList>
    </citation>
    <scope>NUCLEOTIDE SEQUENCE [LARGE SCALE GENOMIC DNA]</scope>
    <source>
        <strain evidence="1 2">K2</strain>
    </source>
</reference>
<accession>A0A5C1QLC4</accession>
<dbReference type="Pfam" id="PF16868">
    <property type="entry name" value="NMT1_3"/>
    <property type="match status" value="1"/>
</dbReference>
<dbReference type="KEGG" id="ock:EXM22_13535"/>
<gene>
    <name evidence="1" type="ORF">EXM22_13535</name>
</gene>